<keyword evidence="1" id="KW-0732">Signal</keyword>
<protein>
    <submittedName>
        <fullName evidence="2">Uncharacterized protein</fullName>
    </submittedName>
</protein>
<keyword evidence="3" id="KW-1185">Reference proteome</keyword>
<dbReference type="RefSeq" id="WP_271426058.1">
    <property type="nucleotide sequence ID" value="NZ_JAQIPB010000001.1"/>
</dbReference>
<sequence length="193" mass="20665">MPSASALRAALVVLVCGVGAAQAAAPDILLVDASRARRPVLAYGVDAARLEPGVALRFARLSPPLVEGGTSCCVRIAGRQRPSRDVLADVAGKPAVAVYSAASLTDRREAPFIGVAFSNGTPEPIREDAHTLLLPGRSGEADRRLVHCLSSETLHVRVIHARTQVEQVRYALPLNMDVEADCDERWMPTLQQR</sequence>
<comment type="caution">
    <text evidence="2">The sequence shown here is derived from an EMBL/GenBank/DDBJ whole genome shotgun (WGS) entry which is preliminary data.</text>
</comment>
<feature type="signal peptide" evidence="1">
    <location>
        <begin position="1"/>
        <end position="23"/>
    </location>
</feature>
<evidence type="ECO:0000313" key="3">
    <source>
        <dbReference type="Proteomes" id="UP001212602"/>
    </source>
</evidence>
<dbReference type="Proteomes" id="UP001212602">
    <property type="component" value="Unassembled WGS sequence"/>
</dbReference>
<evidence type="ECO:0000256" key="1">
    <source>
        <dbReference type="SAM" id="SignalP"/>
    </source>
</evidence>
<reference evidence="2" key="1">
    <citation type="submission" date="2023-01" db="EMBL/GenBank/DDBJ databases">
        <title>Xenophilus mangrovi sp. nov., isolated from soil of Mangrove nature reserve.</title>
        <authorList>
            <person name="Xu S."/>
            <person name="Liu Z."/>
            <person name="Xu Y."/>
        </authorList>
    </citation>
    <scope>NUCLEOTIDE SEQUENCE</scope>
    <source>
        <strain evidence="2">YW8</strain>
    </source>
</reference>
<proteinExistence type="predicted"/>
<dbReference type="EMBL" id="JAQIPB010000001">
    <property type="protein sequence ID" value="MDA7414776.1"/>
    <property type="molecule type" value="Genomic_DNA"/>
</dbReference>
<evidence type="ECO:0000313" key="2">
    <source>
        <dbReference type="EMBL" id="MDA7414776.1"/>
    </source>
</evidence>
<name>A0AAE3N5J4_9BURK</name>
<organism evidence="2 3">
    <name type="scientific">Xenophilus arseniciresistens</name>
    <dbReference type="NCBI Taxonomy" id="1283306"/>
    <lineage>
        <taxon>Bacteria</taxon>
        <taxon>Pseudomonadati</taxon>
        <taxon>Pseudomonadota</taxon>
        <taxon>Betaproteobacteria</taxon>
        <taxon>Burkholderiales</taxon>
        <taxon>Comamonadaceae</taxon>
        <taxon>Xenophilus</taxon>
    </lineage>
</organism>
<dbReference type="AlphaFoldDB" id="A0AAE3N5J4"/>
<accession>A0AAE3N5J4</accession>
<gene>
    <name evidence="2" type="ORF">PGB34_00235</name>
</gene>
<feature type="chain" id="PRO_5042099841" evidence="1">
    <location>
        <begin position="24"/>
        <end position="193"/>
    </location>
</feature>